<protein>
    <submittedName>
        <fullName evidence="2">Uncharacterized protein</fullName>
    </submittedName>
</protein>
<keyword evidence="3" id="KW-1185">Reference proteome</keyword>
<dbReference type="AlphaFoldDB" id="A0A4P6TZT4"/>
<dbReference type="InterPro" id="IPR045436">
    <property type="entry name" value="DUF6507"/>
</dbReference>
<feature type="compositionally biased region" description="Gly residues" evidence="1">
    <location>
        <begin position="132"/>
        <end position="144"/>
    </location>
</feature>
<accession>A0A4P6TZT4</accession>
<reference evidence="2 3" key="1">
    <citation type="submission" date="2018-08" db="EMBL/GenBank/DDBJ databases">
        <title>The complete genome sequence of Streptomyces seoulensis, a pioneer strain for nickel superoxide dismutase discovery.</title>
        <authorList>
            <person name="Shin J."/>
            <person name="Lee J.-S."/>
            <person name="Lee E.-J."/>
            <person name="Youn H.-D."/>
        </authorList>
    </citation>
    <scope>NUCLEOTIDE SEQUENCE [LARGE SCALE GENOMIC DNA]</scope>
    <source>
        <strain evidence="2 3">KCTC 9819</strain>
    </source>
</reference>
<sequence length="144" mass="14700">MLDGYGDEGHFVTGWDVDPAGVYSVLSKAGTAAKSMSDTGSAMQGNLEEAASAAGTLTSQYGPYSSTVGLVGSALGQFAQAWGRDLLYIAKRTSKSLDGADQATRCYVAGALEQAANAQREAAKEPKVDLPGEGGGHGGGRPQR</sequence>
<feature type="region of interest" description="Disordered" evidence="1">
    <location>
        <begin position="118"/>
        <end position="144"/>
    </location>
</feature>
<organism evidence="2 3">
    <name type="scientific">Streptomyces seoulensis</name>
    <dbReference type="NCBI Taxonomy" id="73044"/>
    <lineage>
        <taxon>Bacteria</taxon>
        <taxon>Bacillati</taxon>
        <taxon>Actinomycetota</taxon>
        <taxon>Actinomycetes</taxon>
        <taxon>Kitasatosporales</taxon>
        <taxon>Streptomycetaceae</taxon>
        <taxon>Streptomyces</taxon>
    </lineage>
</organism>
<evidence type="ECO:0000256" key="1">
    <source>
        <dbReference type="SAM" id="MobiDB-lite"/>
    </source>
</evidence>
<name>A0A4P6TZT4_STRSO</name>
<evidence type="ECO:0000313" key="3">
    <source>
        <dbReference type="Proteomes" id="UP000292547"/>
    </source>
</evidence>
<evidence type="ECO:0000313" key="2">
    <source>
        <dbReference type="EMBL" id="QBJ92402.1"/>
    </source>
</evidence>
<dbReference type="KEGG" id="sseo:D0Z67_20295"/>
<dbReference type="Proteomes" id="UP000292547">
    <property type="component" value="Chromosome"/>
</dbReference>
<dbReference type="STRING" id="73044.GCA_000725795_03050"/>
<feature type="compositionally biased region" description="Basic and acidic residues" evidence="1">
    <location>
        <begin position="121"/>
        <end position="130"/>
    </location>
</feature>
<dbReference type="Pfam" id="PF20117">
    <property type="entry name" value="DUF6507"/>
    <property type="match status" value="1"/>
</dbReference>
<proteinExistence type="predicted"/>
<gene>
    <name evidence="2" type="ORF">D0Z67_20295</name>
</gene>
<dbReference type="EMBL" id="CP032229">
    <property type="protein sequence ID" value="QBJ92402.1"/>
    <property type="molecule type" value="Genomic_DNA"/>
</dbReference>